<dbReference type="InterPro" id="IPR004013">
    <property type="entry name" value="PHP_dom"/>
</dbReference>
<dbReference type="SMART" id="SM00481">
    <property type="entry name" value="POLIIIAc"/>
    <property type="match status" value="1"/>
</dbReference>
<protein>
    <submittedName>
        <fullName evidence="2">PHP domain-containing protein</fullName>
    </submittedName>
</protein>
<dbReference type="RefSeq" id="WP_252662708.1">
    <property type="nucleotide sequence ID" value="NZ_CP098611.1"/>
</dbReference>
<name>A0ABY5AR22_9CYAN</name>
<reference evidence="2" key="1">
    <citation type="submission" date="2022-06" db="EMBL/GenBank/DDBJ databases">
        <title>Genome sequence of Phormidium yuhuli AB48 isolated from an industrial photobioreactor environment.</title>
        <authorList>
            <person name="Qiu Y."/>
            <person name="Noonan A.J.C."/>
            <person name="Dofher K."/>
            <person name="Koch M."/>
            <person name="Kieft B."/>
            <person name="Lin X."/>
            <person name="Ziels R.M."/>
            <person name="Hallam S.J."/>
        </authorList>
    </citation>
    <scope>NUCLEOTIDE SEQUENCE</scope>
    <source>
        <strain evidence="2">AB48</strain>
    </source>
</reference>
<dbReference type="SUPFAM" id="SSF89550">
    <property type="entry name" value="PHP domain-like"/>
    <property type="match status" value="1"/>
</dbReference>
<dbReference type="InterPro" id="IPR052018">
    <property type="entry name" value="PHP_domain"/>
</dbReference>
<dbReference type="Pfam" id="PF02811">
    <property type="entry name" value="PHP"/>
    <property type="match status" value="1"/>
</dbReference>
<dbReference type="EMBL" id="CP098611">
    <property type="protein sequence ID" value="USR90684.1"/>
    <property type="molecule type" value="Genomic_DNA"/>
</dbReference>
<dbReference type="Gene3D" id="1.10.150.650">
    <property type="match status" value="1"/>
</dbReference>
<dbReference type="Proteomes" id="UP001056708">
    <property type="component" value="Chromosome"/>
</dbReference>
<accession>A0ABY5AR22</accession>
<gene>
    <name evidence="2" type="ORF">NEA10_17965</name>
</gene>
<evidence type="ECO:0000313" key="3">
    <source>
        <dbReference type="Proteomes" id="UP001056708"/>
    </source>
</evidence>
<keyword evidence="3" id="KW-1185">Reference proteome</keyword>
<organism evidence="2 3">
    <name type="scientific">Phormidium yuhuli AB48</name>
    <dbReference type="NCBI Taxonomy" id="2940671"/>
    <lineage>
        <taxon>Bacteria</taxon>
        <taxon>Bacillati</taxon>
        <taxon>Cyanobacteriota</taxon>
        <taxon>Cyanophyceae</taxon>
        <taxon>Oscillatoriophycideae</taxon>
        <taxon>Oscillatoriales</taxon>
        <taxon>Oscillatoriaceae</taxon>
        <taxon>Phormidium</taxon>
        <taxon>Phormidium yuhuli</taxon>
    </lineage>
</organism>
<proteinExistence type="predicted"/>
<evidence type="ECO:0000313" key="2">
    <source>
        <dbReference type="EMBL" id="USR90684.1"/>
    </source>
</evidence>
<dbReference type="CDD" id="cd07438">
    <property type="entry name" value="PHP_HisPPase_AMP"/>
    <property type="match status" value="1"/>
</dbReference>
<dbReference type="InterPro" id="IPR003141">
    <property type="entry name" value="Pol/His_phosphatase_N"/>
</dbReference>
<dbReference type="InterPro" id="IPR016195">
    <property type="entry name" value="Pol/histidinol_Pase-like"/>
</dbReference>
<dbReference type="Gene3D" id="3.20.20.140">
    <property type="entry name" value="Metal-dependent hydrolases"/>
    <property type="match status" value="1"/>
</dbReference>
<evidence type="ECO:0000259" key="1">
    <source>
        <dbReference type="SMART" id="SM00481"/>
    </source>
</evidence>
<sequence>MLELHCHSQYSDGTLTPTQLIERAVGAGVKALALTDHDTMSGCAEAAEAARRYNLTLVPGVELSTVHRGRSLHILGFYPDGDRLQGPLQARQEGRRRRAEAMIEKLHQLGCPIVLPNFPPGVAPSRPHLAQALLNGGYVQSWEEAFNRFLRDGGPAYVNYSQFSAEEGITLLRSCGAVPVWAHPYLFAGGSVDDILPELVELGLMGLEVYHPHHRRSQQNHLHQLSQSYHLVVTGGTDYHGPAPGRTAKELNSFALPLTLLEPLQRAAEQLQSYQGG</sequence>
<dbReference type="PANTHER" id="PTHR42924:SF3">
    <property type="entry name" value="POLYMERASE_HISTIDINOL PHOSPHATASE N-TERMINAL DOMAIN-CONTAINING PROTEIN"/>
    <property type="match status" value="1"/>
</dbReference>
<feature type="domain" description="Polymerase/histidinol phosphatase N-terminal" evidence="1">
    <location>
        <begin position="2"/>
        <end position="67"/>
    </location>
</feature>
<dbReference type="PANTHER" id="PTHR42924">
    <property type="entry name" value="EXONUCLEASE"/>
    <property type="match status" value="1"/>
</dbReference>